<dbReference type="InterPro" id="IPR033738">
    <property type="entry name" value="AsnB_N"/>
</dbReference>
<dbReference type="SUPFAM" id="SSF52402">
    <property type="entry name" value="Adenine nucleotide alpha hydrolases-like"/>
    <property type="match status" value="1"/>
</dbReference>
<keyword evidence="3" id="KW-0028">Amino-acid biosynthesis</keyword>
<dbReference type="PANTHER" id="PTHR11772:SF2">
    <property type="entry name" value="ASPARAGINE SYNTHETASE [GLUTAMINE-HYDROLYZING]"/>
    <property type="match status" value="1"/>
</dbReference>
<dbReference type="SUPFAM" id="SSF56235">
    <property type="entry name" value="N-terminal nucleophile aminohydrolases (Ntn hydrolases)"/>
    <property type="match status" value="1"/>
</dbReference>
<sequence>MSAKVVSLNVKRGFFSVNAQRHSGAQGSLRVKVLRSNGKSTQSWGRATVVSTKCCGVLAVFDGTLGTEKPPSCKEDIVRTLCDRMGARGPDGQGYSTGTSEKWHWALGHQRLSIMDPTDAGNQPFVKPDVAVVANGEIYNFRALYDTLPEPVETQSDSDSEVLMHLYRAFGADFVPQLDGMFAFVLVDQEKGTFLAARDHVGIKPLYLGRSKGPNGGKLMFASELKCLVDVCDEIEEFPSGTYYTPETGYVKFYNPDFMAEDYTHNPEVTPKLLRDELEKAVVKRMMSDVEFGLFLSGGIDSCIVGTLMRPHVPSSKRLPSFCVGMKDSPDITAAREIAKTLGYDHSERIFTADEACSIIDKVIYHLETYNTELIRSSIPNYFLAEHASQQVKMCLTGEGSDELFGGYVYFSDAPNKQQFQGELNRIYGALGGVNLKRADRMTMAHGLEARVPFLDVKFTALAMSLDPENKMIGEGRYEREKAYLRKMFKGEIPEEILWRQKAMQCEGVGEGWVARLQRYCEARVSDEAMSLAAQRFPHDTPITKEEYYYRDIFESYYPSLDRFTFTWPGGCRAGGAPWENTRYTREGLINVADLSHGLQENSFKDSMSATKAASAAPAAFTSVSSNSVFSGKKQLHNSSLRTARSTMTKASTVALDLEADSLFPEPSPDQEAALSELLLSGGDDRTFLDPVTQRNSYHVGPFTLPGALVRSSCTCNPLTNLASAVAHNWYQRVSEANPEEFTQLMEDTVRGSIMRGLELPEGAGVVTAPSGTDVELVPVMIAKALFPEAKQVRVMVAAMNEIGKGVALAAGGQHSSNVAPLSDESILRGRHVEELLNKEDVSTSIKVTELDARDSEGRYVDHSETIAKEVAEARAVGEPTVVHTVYGTKTNKREPFPEGTGCGDAEASTFVVVDACQGRYSRAEIAELLDRGAVITITGSKAWSGPPFSGAILIPPMLMERLQRLTAEALWVPDMVHHYFTQDDFPASLPAFRARLPALQNRGLAMRWIAALAEFEAYLEAGGDSDQARVRVADWAEAVTTEIEQNHPQVRVFEVNDSIINIRVDSATGEPLAVPQLRNVYALLTQDITSMLSVVGATLTEQEAEAAQTVCLIGQPVKICEEFGIIRLALGCPDIRMLMEDMCTRPAVHIDSQILRKISLVAKYSVELGL</sequence>
<dbReference type="GO" id="GO:0004066">
    <property type="term" value="F:asparagine synthase (glutamine-hydrolyzing) activity"/>
    <property type="evidence" value="ECO:0007669"/>
    <property type="project" value="UniProtKB-EC"/>
</dbReference>
<keyword evidence="2" id="KW-0436">Ligase</keyword>
<gene>
    <name evidence="11" type="ORF">CYMTET_48600</name>
</gene>
<dbReference type="NCBIfam" id="NF006949">
    <property type="entry name" value="PRK09431.1"/>
    <property type="match status" value="1"/>
</dbReference>
<dbReference type="CDD" id="cd00712">
    <property type="entry name" value="AsnB"/>
    <property type="match status" value="1"/>
</dbReference>
<feature type="domain" description="Glutamine amidotransferase type-2" evidence="10">
    <location>
        <begin position="55"/>
        <end position="249"/>
    </location>
</feature>
<keyword evidence="12" id="KW-1185">Reference proteome</keyword>
<comment type="caution">
    <text evidence="11">The sequence shown here is derived from an EMBL/GenBank/DDBJ whole genome shotgun (WGS) entry which is preliminary data.</text>
</comment>
<evidence type="ECO:0000259" key="10">
    <source>
        <dbReference type="PROSITE" id="PS51278"/>
    </source>
</evidence>
<dbReference type="InterPro" id="IPR006426">
    <property type="entry name" value="Asn_synth_AEB"/>
</dbReference>
<evidence type="ECO:0000313" key="11">
    <source>
        <dbReference type="EMBL" id="KAK3241654.1"/>
    </source>
</evidence>
<evidence type="ECO:0000256" key="2">
    <source>
        <dbReference type="ARBA" id="ARBA00022598"/>
    </source>
</evidence>
<evidence type="ECO:0000313" key="12">
    <source>
        <dbReference type="Proteomes" id="UP001190700"/>
    </source>
</evidence>
<keyword evidence="7" id="KW-0315">Glutamine amidotransferase</keyword>
<dbReference type="PROSITE" id="PS51278">
    <property type="entry name" value="GATASE_TYPE_2"/>
    <property type="match status" value="1"/>
</dbReference>
<dbReference type="GO" id="GO:0005829">
    <property type="term" value="C:cytosol"/>
    <property type="evidence" value="ECO:0007669"/>
    <property type="project" value="TreeGrafter"/>
</dbReference>
<dbReference type="InterPro" id="IPR017932">
    <property type="entry name" value="GATase_2_dom"/>
</dbReference>
<evidence type="ECO:0000256" key="8">
    <source>
        <dbReference type="ARBA" id="ARBA00029440"/>
    </source>
</evidence>
<dbReference type="PANTHER" id="PTHR11772">
    <property type="entry name" value="ASPARAGINE SYNTHETASE"/>
    <property type="match status" value="1"/>
</dbReference>
<evidence type="ECO:0000256" key="6">
    <source>
        <dbReference type="ARBA" id="ARBA00022888"/>
    </source>
</evidence>
<proteinExistence type="predicted"/>
<evidence type="ECO:0000256" key="4">
    <source>
        <dbReference type="ARBA" id="ARBA00022741"/>
    </source>
</evidence>
<dbReference type="Gene3D" id="3.60.20.10">
    <property type="entry name" value="Glutamine Phosphoribosylpyrophosphate, subunit 1, domain 1"/>
    <property type="match status" value="1"/>
</dbReference>
<dbReference type="CDD" id="cd01991">
    <property type="entry name" value="Asn_synthase_B_C"/>
    <property type="match status" value="1"/>
</dbReference>
<protein>
    <recommendedName>
        <fullName evidence="1">asparagine synthase (glutamine-hydrolyzing)</fullName>
        <ecNumber evidence="1">6.3.5.4</ecNumber>
    </recommendedName>
</protein>
<evidence type="ECO:0000256" key="1">
    <source>
        <dbReference type="ARBA" id="ARBA00012737"/>
    </source>
</evidence>
<reference evidence="11 12" key="1">
    <citation type="journal article" date="2015" name="Genome Biol. Evol.">
        <title>Comparative Genomics of a Bacterivorous Green Alga Reveals Evolutionary Causalities and Consequences of Phago-Mixotrophic Mode of Nutrition.</title>
        <authorList>
            <person name="Burns J.A."/>
            <person name="Paasch A."/>
            <person name="Narechania A."/>
            <person name="Kim E."/>
        </authorList>
    </citation>
    <scope>NUCLEOTIDE SEQUENCE [LARGE SCALE GENOMIC DNA]</scope>
    <source>
        <strain evidence="11 12">PLY_AMNH</strain>
    </source>
</reference>
<keyword evidence="6" id="KW-0061">Asparagine biosynthesis</keyword>
<keyword evidence="4" id="KW-0547">Nucleotide-binding</keyword>
<dbReference type="EMBL" id="LGRX02033344">
    <property type="protein sequence ID" value="KAK3241654.1"/>
    <property type="molecule type" value="Genomic_DNA"/>
</dbReference>
<dbReference type="InterPro" id="IPR014729">
    <property type="entry name" value="Rossmann-like_a/b/a_fold"/>
</dbReference>
<dbReference type="Pfam" id="PF00733">
    <property type="entry name" value="Asn_synthase"/>
    <property type="match status" value="2"/>
</dbReference>
<name>A0AAE0BTK2_9CHLO</name>
<dbReference type="Gene3D" id="3.40.50.620">
    <property type="entry name" value="HUPs"/>
    <property type="match status" value="1"/>
</dbReference>
<keyword evidence="5" id="KW-0067">ATP-binding</keyword>
<organism evidence="11 12">
    <name type="scientific">Cymbomonas tetramitiformis</name>
    <dbReference type="NCBI Taxonomy" id="36881"/>
    <lineage>
        <taxon>Eukaryota</taxon>
        <taxon>Viridiplantae</taxon>
        <taxon>Chlorophyta</taxon>
        <taxon>Pyramimonadophyceae</taxon>
        <taxon>Pyramimonadales</taxon>
        <taxon>Pyramimonadaceae</taxon>
        <taxon>Cymbomonas</taxon>
    </lineage>
</organism>
<dbReference type="InterPro" id="IPR050795">
    <property type="entry name" value="Asn_Synthetase"/>
</dbReference>
<dbReference type="InterPro" id="IPR001962">
    <property type="entry name" value="Asn_synthase"/>
</dbReference>
<dbReference type="AlphaFoldDB" id="A0AAE0BTK2"/>
<dbReference type="Proteomes" id="UP001190700">
    <property type="component" value="Unassembled WGS sequence"/>
</dbReference>
<evidence type="ECO:0000256" key="3">
    <source>
        <dbReference type="ARBA" id="ARBA00022605"/>
    </source>
</evidence>
<dbReference type="GO" id="GO:0005524">
    <property type="term" value="F:ATP binding"/>
    <property type="evidence" value="ECO:0007669"/>
    <property type="project" value="UniProtKB-KW"/>
</dbReference>
<comment type="catalytic activity">
    <reaction evidence="9">
        <text>L-aspartate + L-glutamine + ATP + H2O = L-asparagine + L-glutamate + AMP + diphosphate + H(+)</text>
        <dbReference type="Rhea" id="RHEA:12228"/>
        <dbReference type="ChEBI" id="CHEBI:15377"/>
        <dbReference type="ChEBI" id="CHEBI:15378"/>
        <dbReference type="ChEBI" id="CHEBI:29985"/>
        <dbReference type="ChEBI" id="CHEBI:29991"/>
        <dbReference type="ChEBI" id="CHEBI:30616"/>
        <dbReference type="ChEBI" id="CHEBI:33019"/>
        <dbReference type="ChEBI" id="CHEBI:58048"/>
        <dbReference type="ChEBI" id="CHEBI:58359"/>
        <dbReference type="ChEBI" id="CHEBI:456215"/>
        <dbReference type="EC" id="6.3.5.4"/>
    </reaction>
</comment>
<dbReference type="EC" id="6.3.5.4" evidence="1"/>
<dbReference type="InterPro" id="IPR029055">
    <property type="entry name" value="Ntn_hydrolases_N"/>
</dbReference>
<dbReference type="Pfam" id="PF13537">
    <property type="entry name" value="GATase_7"/>
    <property type="match status" value="1"/>
</dbReference>
<dbReference type="GO" id="GO:0006529">
    <property type="term" value="P:asparagine biosynthetic process"/>
    <property type="evidence" value="ECO:0007669"/>
    <property type="project" value="UniProtKB-KW"/>
</dbReference>
<accession>A0AAE0BTK2</accession>
<evidence type="ECO:0000256" key="5">
    <source>
        <dbReference type="ARBA" id="ARBA00022840"/>
    </source>
</evidence>
<evidence type="ECO:0000256" key="7">
    <source>
        <dbReference type="ARBA" id="ARBA00022962"/>
    </source>
</evidence>
<comment type="pathway">
    <text evidence="8">Amino-acid biosynthesis.</text>
</comment>
<evidence type="ECO:0000256" key="9">
    <source>
        <dbReference type="ARBA" id="ARBA00048741"/>
    </source>
</evidence>
<dbReference type="NCBIfam" id="TIGR01536">
    <property type="entry name" value="asn_synth_AEB"/>
    <property type="match status" value="1"/>
</dbReference>